<dbReference type="RefSeq" id="WP_305471751.1">
    <property type="nucleotide sequence ID" value="NZ_JAUYVT010000004.1"/>
</dbReference>
<gene>
    <name evidence="2" type="ORF">Q8W34_07495</name>
</gene>
<sequence>MKIWFFVAGVYFFHLIAKCVFGYTILETSYQVVFTFIDVFTSLLIFSSLFIMFVIALALNHYKYLARFDPSEDLSSVTSYLNTRFRGLLIAGVCFVVFYILGFIPVLTGHFTVFGFYLSVSAVYCAFVAYATVYSRRPVKKIEGVVS</sequence>
<evidence type="ECO:0000256" key="1">
    <source>
        <dbReference type="SAM" id="Phobius"/>
    </source>
</evidence>
<name>A0ABT9FCG5_9GAMM</name>
<comment type="caution">
    <text evidence="2">The sequence shown here is derived from an EMBL/GenBank/DDBJ whole genome shotgun (WGS) entry which is preliminary data.</text>
</comment>
<dbReference type="EMBL" id="JAUYVT010000004">
    <property type="protein sequence ID" value="MDP2564474.1"/>
    <property type="molecule type" value="Genomic_DNA"/>
</dbReference>
<evidence type="ECO:0000313" key="3">
    <source>
        <dbReference type="Proteomes" id="UP001177212"/>
    </source>
</evidence>
<accession>A0ABT9FCG5</accession>
<dbReference type="Proteomes" id="UP001177212">
    <property type="component" value="Unassembled WGS sequence"/>
</dbReference>
<protein>
    <submittedName>
        <fullName evidence="2">Uncharacterized protein</fullName>
    </submittedName>
</protein>
<feature type="transmembrane region" description="Helical" evidence="1">
    <location>
        <begin position="32"/>
        <end position="59"/>
    </location>
</feature>
<keyword evidence="1" id="KW-0812">Transmembrane</keyword>
<proteinExistence type="predicted"/>
<keyword evidence="1" id="KW-0472">Membrane</keyword>
<keyword evidence="1" id="KW-1133">Transmembrane helix</keyword>
<reference evidence="2" key="1">
    <citation type="submission" date="2023-07" db="EMBL/GenBank/DDBJ databases">
        <title>Genome content predicts the carbon catabolic preferences of heterotrophic bacteria.</title>
        <authorList>
            <person name="Gralka M."/>
        </authorList>
    </citation>
    <scope>NUCLEOTIDE SEQUENCE</scope>
    <source>
        <strain evidence="2">4G09</strain>
    </source>
</reference>
<keyword evidence="3" id="KW-1185">Reference proteome</keyword>
<feature type="transmembrane region" description="Helical" evidence="1">
    <location>
        <begin position="88"/>
        <end position="108"/>
    </location>
</feature>
<evidence type="ECO:0000313" key="2">
    <source>
        <dbReference type="EMBL" id="MDP2564474.1"/>
    </source>
</evidence>
<organism evidence="2 3">
    <name type="scientific">Pseudoalteromonas marina</name>
    <dbReference type="NCBI Taxonomy" id="267375"/>
    <lineage>
        <taxon>Bacteria</taxon>
        <taxon>Pseudomonadati</taxon>
        <taxon>Pseudomonadota</taxon>
        <taxon>Gammaproteobacteria</taxon>
        <taxon>Alteromonadales</taxon>
        <taxon>Pseudoalteromonadaceae</taxon>
        <taxon>Pseudoalteromonas</taxon>
    </lineage>
</organism>
<feature type="transmembrane region" description="Helical" evidence="1">
    <location>
        <begin position="114"/>
        <end position="133"/>
    </location>
</feature>